<dbReference type="EMBL" id="KQ947416">
    <property type="protein sequence ID" value="KUJ16232.1"/>
    <property type="molecule type" value="Genomic_DNA"/>
</dbReference>
<dbReference type="InterPro" id="IPR013094">
    <property type="entry name" value="AB_hydrolase_3"/>
</dbReference>
<dbReference type="KEGG" id="psco:LY89DRAFT_77812"/>
<dbReference type="Gene3D" id="3.40.50.1820">
    <property type="entry name" value="alpha/beta hydrolase"/>
    <property type="match status" value="1"/>
</dbReference>
<organism evidence="3 4">
    <name type="scientific">Mollisia scopiformis</name>
    <name type="common">Conifer needle endophyte fungus</name>
    <name type="synonym">Phialocephala scopiformis</name>
    <dbReference type="NCBI Taxonomy" id="149040"/>
    <lineage>
        <taxon>Eukaryota</taxon>
        <taxon>Fungi</taxon>
        <taxon>Dikarya</taxon>
        <taxon>Ascomycota</taxon>
        <taxon>Pezizomycotina</taxon>
        <taxon>Leotiomycetes</taxon>
        <taxon>Helotiales</taxon>
        <taxon>Mollisiaceae</taxon>
        <taxon>Mollisia</taxon>
    </lineage>
</organism>
<dbReference type="SUPFAM" id="SSF53474">
    <property type="entry name" value="alpha/beta-Hydrolases"/>
    <property type="match status" value="1"/>
</dbReference>
<gene>
    <name evidence="3" type="ORF">LY89DRAFT_77812</name>
</gene>
<sequence length="328" mass="35548">MSFPGPPIDPELVALLEPVESQEEFTLQSIIKRRKFVEPLCGIQQVHDDPDISYEEATTPGPGGEIILSILRSKTSTPEKNAPGIYLIHGGGMVLGTRLFLINNMFPTIKIGAVLVSVEYRVAPEHPAPAAVEDCYTGLKWMFENAITLGVDASKIIISGGSAGGGLAAGVALLNRDRKGPSLFAQVLVYPMLDDRCTSVSVKQFETLGNWTGKANVECWNHYLPGIRGTDKVSIYDAPSRAQDLSGLPQTFIEVGASEPFRDEDVAFATKLWEHGVQAELHVWPGGLHGYDVFAPNSKIGQSSKQTRLNWFKKILAAPTVPSIPAVL</sequence>
<dbReference type="STRING" id="149040.A0A194X8W8"/>
<reference evidence="3 4" key="1">
    <citation type="submission" date="2015-10" db="EMBL/GenBank/DDBJ databases">
        <title>Full genome of DAOMC 229536 Phialocephala scopiformis, a fungal endophyte of spruce producing the potent anti-insectan compound rugulosin.</title>
        <authorList>
            <consortium name="DOE Joint Genome Institute"/>
            <person name="Walker A.K."/>
            <person name="Frasz S.L."/>
            <person name="Seifert K.A."/>
            <person name="Miller J.D."/>
            <person name="Mondo S.J."/>
            <person name="Labutti K."/>
            <person name="Lipzen A."/>
            <person name="Dockter R."/>
            <person name="Kennedy M."/>
            <person name="Grigoriev I.V."/>
            <person name="Spatafora J.W."/>
        </authorList>
    </citation>
    <scope>NUCLEOTIDE SEQUENCE [LARGE SCALE GENOMIC DNA]</scope>
    <source>
        <strain evidence="3 4">CBS 120377</strain>
    </source>
</reference>
<dbReference type="GO" id="GO:0016787">
    <property type="term" value="F:hydrolase activity"/>
    <property type="evidence" value="ECO:0007669"/>
    <property type="project" value="UniProtKB-KW"/>
</dbReference>
<proteinExistence type="predicted"/>
<dbReference type="PANTHER" id="PTHR48081">
    <property type="entry name" value="AB HYDROLASE SUPERFAMILY PROTEIN C4A8.06C"/>
    <property type="match status" value="1"/>
</dbReference>
<dbReference type="InParanoid" id="A0A194X8W8"/>
<dbReference type="AlphaFoldDB" id="A0A194X8W8"/>
<evidence type="ECO:0000313" key="3">
    <source>
        <dbReference type="EMBL" id="KUJ16232.1"/>
    </source>
</evidence>
<dbReference type="GeneID" id="28831911"/>
<dbReference type="RefSeq" id="XP_018070587.1">
    <property type="nucleotide sequence ID" value="XM_018222185.1"/>
</dbReference>
<dbReference type="InterPro" id="IPR029058">
    <property type="entry name" value="AB_hydrolase_fold"/>
</dbReference>
<evidence type="ECO:0000313" key="4">
    <source>
        <dbReference type="Proteomes" id="UP000070700"/>
    </source>
</evidence>
<dbReference type="OrthoDB" id="433474at2759"/>
<name>A0A194X8W8_MOLSC</name>
<dbReference type="Pfam" id="PF07859">
    <property type="entry name" value="Abhydrolase_3"/>
    <property type="match status" value="1"/>
</dbReference>
<evidence type="ECO:0000256" key="1">
    <source>
        <dbReference type="ARBA" id="ARBA00022801"/>
    </source>
</evidence>
<dbReference type="PANTHER" id="PTHR48081:SF8">
    <property type="entry name" value="ALPHA_BETA HYDROLASE FOLD-3 DOMAIN-CONTAINING PROTEIN-RELATED"/>
    <property type="match status" value="1"/>
</dbReference>
<keyword evidence="1 3" id="KW-0378">Hydrolase</keyword>
<protein>
    <submittedName>
        <fullName evidence="3">Alpha/beta hydrolase fold-3 domain-containing protein</fullName>
    </submittedName>
</protein>
<feature type="domain" description="Alpha/beta hydrolase fold-3" evidence="2">
    <location>
        <begin position="87"/>
        <end position="291"/>
    </location>
</feature>
<dbReference type="InterPro" id="IPR050300">
    <property type="entry name" value="GDXG_lipolytic_enzyme"/>
</dbReference>
<keyword evidence="4" id="KW-1185">Reference proteome</keyword>
<accession>A0A194X8W8</accession>
<dbReference type="Proteomes" id="UP000070700">
    <property type="component" value="Unassembled WGS sequence"/>
</dbReference>
<evidence type="ECO:0000259" key="2">
    <source>
        <dbReference type="Pfam" id="PF07859"/>
    </source>
</evidence>